<gene>
    <name evidence="1" type="ORF">T12_13480</name>
</gene>
<evidence type="ECO:0000313" key="2">
    <source>
        <dbReference type="Proteomes" id="UP000054783"/>
    </source>
</evidence>
<dbReference type="EMBL" id="JYDQ01000007">
    <property type="protein sequence ID" value="KRY22767.1"/>
    <property type="molecule type" value="Genomic_DNA"/>
</dbReference>
<organism evidence="1 2">
    <name type="scientific">Trichinella patagoniensis</name>
    <dbReference type="NCBI Taxonomy" id="990121"/>
    <lineage>
        <taxon>Eukaryota</taxon>
        <taxon>Metazoa</taxon>
        <taxon>Ecdysozoa</taxon>
        <taxon>Nematoda</taxon>
        <taxon>Enoplea</taxon>
        <taxon>Dorylaimia</taxon>
        <taxon>Trichinellida</taxon>
        <taxon>Trichinellidae</taxon>
        <taxon>Trichinella</taxon>
    </lineage>
</organism>
<accession>A0A0V1AD70</accession>
<dbReference type="AlphaFoldDB" id="A0A0V1AD70"/>
<comment type="caution">
    <text evidence="1">The sequence shown here is derived from an EMBL/GenBank/DDBJ whole genome shotgun (WGS) entry which is preliminary data.</text>
</comment>
<evidence type="ECO:0000313" key="1">
    <source>
        <dbReference type="EMBL" id="KRY22767.1"/>
    </source>
</evidence>
<dbReference type="Proteomes" id="UP000054783">
    <property type="component" value="Unassembled WGS sequence"/>
</dbReference>
<proteinExistence type="predicted"/>
<sequence length="97" mass="11360">MYVDFSYSTYMWTASIGIHSIRLVNGGTTFSRYDNDLLEDQHEHIDKLKKWRSEGVSRVWQWVIDVSRGICRSSPQYQKAISKSMDVQAHSLWDDNS</sequence>
<protein>
    <submittedName>
        <fullName evidence="1">Uncharacterized protein</fullName>
    </submittedName>
</protein>
<keyword evidence="2" id="KW-1185">Reference proteome</keyword>
<name>A0A0V1AD70_9BILA</name>
<reference evidence="1 2" key="1">
    <citation type="submission" date="2015-01" db="EMBL/GenBank/DDBJ databases">
        <title>Evolution of Trichinella species and genotypes.</title>
        <authorList>
            <person name="Korhonen P.K."/>
            <person name="Edoardo P."/>
            <person name="Giuseppe L.R."/>
            <person name="Gasser R.B."/>
        </authorList>
    </citation>
    <scope>NUCLEOTIDE SEQUENCE [LARGE SCALE GENOMIC DNA]</scope>
    <source>
        <strain evidence="1">ISS2496</strain>
    </source>
</reference>
<dbReference type="OrthoDB" id="10478304at2759"/>